<evidence type="ECO:0000313" key="2">
    <source>
        <dbReference type="Proteomes" id="UP001150879"/>
    </source>
</evidence>
<comment type="caution">
    <text evidence="1">The sequence shown here is derived from an EMBL/GenBank/DDBJ whole genome shotgun (WGS) entry which is preliminary data.</text>
</comment>
<sequence length="124" mass="13192">MHVHPSTASVAAHLPEKVYISDDQLIICGPFLCWFPVDRPSRTSIAISLDHTVRSRLVAALMQGGSYRCDSAQGSTWLIVNALVSPASALAGVASERLTAFTIVPGNGVSWKVGYSSDPGDLRP</sequence>
<reference evidence="1" key="2">
    <citation type="journal article" date="2023" name="IMA Fungus">
        <title>Comparative genomic study of the Penicillium genus elucidates a diverse pangenome and 15 lateral gene transfer events.</title>
        <authorList>
            <person name="Petersen C."/>
            <person name="Sorensen T."/>
            <person name="Nielsen M.R."/>
            <person name="Sondergaard T.E."/>
            <person name="Sorensen J.L."/>
            <person name="Fitzpatrick D.A."/>
            <person name="Frisvad J.C."/>
            <person name="Nielsen K.L."/>
        </authorList>
    </citation>
    <scope>NUCLEOTIDE SEQUENCE</scope>
    <source>
        <strain evidence="1">IBT 16849</strain>
    </source>
</reference>
<protein>
    <submittedName>
        <fullName evidence="1">Uncharacterized protein</fullName>
    </submittedName>
</protein>
<dbReference type="AlphaFoldDB" id="A0A9W9MU30"/>
<dbReference type="EMBL" id="JAPQKP010000002">
    <property type="protein sequence ID" value="KAJ5207536.1"/>
    <property type="molecule type" value="Genomic_DNA"/>
</dbReference>
<organism evidence="1 2">
    <name type="scientific">Penicillium cf. griseofulvum</name>
    <dbReference type="NCBI Taxonomy" id="2972120"/>
    <lineage>
        <taxon>Eukaryota</taxon>
        <taxon>Fungi</taxon>
        <taxon>Dikarya</taxon>
        <taxon>Ascomycota</taxon>
        <taxon>Pezizomycotina</taxon>
        <taxon>Eurotiomycetes</taxon>
        <taxon>Eurotiomycetidae</taxon>
        <taxon>Eurotiales</taxon>
        <taxon>Aspergillaceae</taxon>
        <taxon>Penicillium</taxon>
    </lineage>
</organism>
<dbReference type="Proteomes" id="UP001150879">
    <property type="component" value="Unassembled WGS sequence"/>
</dbReference>
<accession>A0A9W9MU30</accession>
<keyword evidence="2" id="KW-1185">Reference proteome</keyword>
<proteinExistence type="predicted"/>
<gene>
    <name evidence="1" type="ORF">N7472_003984</name>
</gene>
<name>A0A9W9MU30_9EURO</name>
<evidence type="ECO:0000313" key="1">
    <source>
        <dbReference type="EMBL" id="KAJ5207536.1"/>
    </source>
</evidence>
<reference evidence="1" key="1">
    <citation type="submission" date="2022-11" db="EMBL/GenBank/DDBJ databases">
        <authorList>
            <person name="Petersen C."/>
        </authorList>
    </citation>
    <scope>NUCLEOTIDE SEQUENCE</scope>
    <source>
        <strain evidence="1">IBT 16849</strain>
    </source>
</reference>